<evidence type="ECO:0000256" key="3">
    <source>
        <dbReference type="ARBA" id="ARBA00023015"/>
    </source>
</evidence>
<dbReference type="InterPro" id="IPR003593">
    <property type="entry name" value="AAA+_ATPase"/>
</dbReference>
<dbReference type="RefSeq" id="WP_028312979.1">
    <property type="nucleotide sequence ID" value="NZ_KI519499.1"/>
</dbReference>
<evidence type="ECO:0000259" key="7">
    <source>
        <dbReference type="PROSITE" id="PS50045"/>
    </source>
</evidence>
<dbReference type="Pfam" id="PF25601">
    <property type="entry name" value="AAA_lid_14"/>
    <property type="match status" value="1"/>
</dbReference>
<dbReference type="PROSITE" id="PS00675">
    <property type="entry name" value="SIGMA54_INTERACT_1"/>
    <property type="match status" value="1"/>
</dbReference>
<dbReference type="Pfam" id="PF02954">
    <property type="entry name" value="HTH_8"/>
    <property type="match status" value="1"/>
</dbReference>
<evidence type="ECO:0000313" key="8">
    <source>
        <dbReference type="Proteomes" id="UP000675920"/>
    </source>
</evidence>
<dbReference type="GO" id="GO:0005524">
    <property type="term" value="F:ATP binding"/>
    <property type="evidence" value="ECO:0007669"/>
    <property type="project" value="UniProtKB-KW"/>
</dbReference>
<dbReference type="Proteomes" id="UP000675920">
    <property type="component" value="Unplaced"/>
</dbReference>
<dbReference type="FunFam" id="3.40.50.300:FF:000006">
    <property type="entry name" value="DNA-binding transcriptional regulator NtrC"/>
    <property type="match status" value="1"/>
</dbReference>
<dbReference type="PROSITE" id="PS50045">
    <property type="entry name" value="SIGMA54_INTERACT_4"/>
    <property type="match status" value="1"/>
</dbReference>
<dbReference type="SUPFAM" id="SSF46689">
    <property type="entry name" value="Homeodomain-like"/>
    <property type="match status" value="1"/>
</dbReference>
<dbReference type="GO" id="GO:0043565">
    <property type="term" value="F:sequence-specific DNA binding"/>
    <property type="evidence" value="ECO:0007669"/>
    <property type="project" value="InterPro"/>
</dbReference>
<dbReference type="Pfam" id="PF01590">
    <property type="entry name" value="GAF"/>
    <property type="match status" value="1"/>
</dbReference>
<dbReference type="PANTHER" id="PTHR32071">
    <property type="entry name" value="TRANSCRIPTIONAL REGULATORY PROTEIN"/>
    <property type="match status" value="1"/>
</dbReference>
<evidence type="ECO:0000256" key="4">
    <source>
        <dbReference type="ARBA" id="ARBA00023125"/>
    </source>
</evidence>
<dbReference type="PRINTS" id="PR01590">
    <property type="entry name" value="HTHFIS"/>
</dbReference>
<keyword evidence="5" id="KW-0804">Transcription</keyword>
<evidence type="ECO:0000256" key="2">
    <source>
        <dbReference type="ARBA" id="ARBA00022840"/>
    </source>
</evidence>
<evidence type="ECO:0000256" key="5">
    <source>
        <dbReference type="ARBA" id="ARBA00023163"/>
    </source>
</evidence>
<dbReference type="Gene3D" id="1.10.8.60">
    <property type="match status" value="1"/>
</dbReference>
<dbReference type="SUPFAM" id="SSF52540">
    <property type="entry name" value="P-loop containing nucleoside triphosphate hydrolases"/>
    <property type="match status" value="1"/>
</dbReference>
<dbReference type="PROSITE" id="PS00676">
    <property type="entry name" value="SIGMA54_INTERACT_2"/>
    <property type="match status" value="1"/>
</dbReference>
<evidence type="ECO:0000313" key="9">
    <source>
        <dbReference type="RefSeq" id="WP_028312979.1"/>
    </source>
</evidence>
<dbReference type="InterPro" id="IPR029016">
    <property type="entry name" value="GAF-like_dom_sf"/>
</dbReference>
<keyword evidence="1" id="KW-0547">Nucleotide-binding</keyword>
<reference evidence="9" key="1">
    <citation type="journal article" date="1996" name="Mol. Microbiol.">
        <title>Signal sensing by sigma 54-dependent regulators: derepression as a control mechanism.</title>
        <authorList>
            <person name="Shingler V."/>
        </authorList>
    </citation>
    <scope>NUCLEOTIDE SEQUENCE</scope>
</reference>
<keyword evidence="2" id="KW-0067">ATP-binding</keyword>
<dbReference type="SUPFAM" id="SSF55781">
    <property type="entry name" value="GAF domain-like"/>
    <property type="match status" value="1"/>
</dbReference>
<dbReference type="GO" id="GO:0006355">
    <property type="term" value="P:regulation of DNA-templated transcription"/>
    <property type="evidence" value="ECO:0007669"/>
    <property type="project" value="InterPro"/>
</dbReference>
<proteinExistence type="predicted"/>
<evidence type="ECO:0000256" key="6">
    <source>
        <dbReference type="SAM" id="MobiDB-lite"/>
    </source>
</evidence>
<keyword evidence="3" id="KW-0805">Transcription regulation</keyword>
<dbReference type="PANTHER" id="PTHR32071:SF77">
    <property type="entry name" value="TRANSCRIPTIONAL REGULATORY PROTEIN"/>
    <property type="match status" value="1"/>
</dbReference>
<dbReference type="InterPro" id="IPR002197">
    <property type="entry name" value="HTH_Fis"/>
</dbReference>
<dbReference type="OrthoDB" id="9761705at2"/>
<dbReference type="Gene3D" id="3.40.50.300">
    <property type="entry name" value="P-loop containing nucleotide triphosphate hydrolases"/>
    <property type="match status" value="1"/>
</dbReference>
<accession>A0A8B6X740</accession>
<dbReference type="InterPro" id="IPR025943">
    <property type="entry name" value="Sigma_54_int_dom_ATP-bd_2"/>
</dbReference>
<feature type="domain" description="Sigma-54 factor interaction" evidence="7">
    <location>
        <begin position="319"/>
        <end position="547"/>
    </location>
</feature>
<reference evidence="9" key="4">
    <citation type="submission" date="2025-08" db="UniProtKB">
        <authorList>
            <consortium name="RefSeq"/>
        </authorList>
    </citation>
    <scope>IDENTIFICATION</scope>
</reference>
<dbReference type="Gene3D" id="1.10.10.60">
    <property type="entry name" value="Homeodomain-like"/>
    <property type="match status" value="1"/>
</dbReference>
<keyword evidence="8" id="KW-1185">Reference proteome</keyword>
<evidence type="ECO:0000256" key="1">
    <source>
        <dbReference type="ARBA" id="ARBA00022741"/>
    </source>
</evidence>
<dbReference type="InterPro" id="IPR027417">
    <property type="entry name" value="P-loop_NTPase"/>
</dbReference>
<dbReference type="Gene3D" id="3.30.450.40">
    <property type="match status" value="1"/>
</dbReference>
<dbReference type="Pfam" id="PF00158">
    <property type="entry name" value="Sigma54_activat"/>
    <property type="match status" value="1"/>
</dbReference>
<organism evidence="8 9">
    <name type="scientific">Derxia gummosa DSM 723</name>
    <dbReference type="NCBI Taxonomy" id="1121388"/>
    <lineage>
        <taxon>Bacteria</taxon>
        <taxon>Pseudomonadati</taxon>
        <taxon>Pseudomonadota</taxon>
        <taxon>Betaproteobacteria</taxon>
        <taxon>Burkholderiales</taxon>
        <taxon>Alcaligenaceae</taxon>
        <taxon>Derxia</taxon>
    </lineage>
</organism>
<dbReference type="AlphaFoldDB" id="A0A8B6X740"/>
<dbReference type="SMART" id="SM00382">
    <property type="entry name" value="AAA"/>
    <property type="match status" value="1"/>
</dbReference>
<dbReference type="PROSITE" id="PS00688">
    <property type="entry name" value="SIGMA54_INTERACT_3"/>
    <property type="match status" value="1"/>
</dbReference>
<feature type="region of interest" description="Disordered" evidence="6">
    <location>
        <begin position="566"/>
        <end position="604"/>
    </location>
</feature>
<sequence length="658" mass="71868">MQQITRGHDDDQQPALADRIARSWQRSVEHYRLDPHAPRRPRILGSAECRELRERSEVLLRAAQSRLTRLERQIVDGGYCVLLTNERGETIDFRGGAAERVFGQRGLRIGACWSEDEEGTNGVGTALVDCQPTLVHKHEHFRAHNAAITCSAAPILGPDGRMLGVLNATNCDAPDDRRSQAMVFRLVRDSALAIEDAVFADTWRHAWLLRLSAAGESGGWDDGPLIAFDDGGRVLAASHRLQLGWRPRAALPDCQLADLFELPRDGLTGHAHRHPGQPVALRHFASGALFHGQLRAPARALSRPVPREAAAPAEGFDALAVGDPEVRQLVDRIKRLADSRLSILLLGETGSGKEAFARAIHAHSQRRERPFVAVNCAAIPDTLIESELFGYKEGAFTGAKSRGMVGKIQLADGGTLFLDEIGDMPLASQTRLLRVLAEGEVMALGATRAERVDLHVVCATHRDLAAMVAEGRFREDLYYRLNAATFRLPPLRERADRRDVIAAVFADETHAAGRDLALGEEVLDRLDAYDWPGNIRELRNVLRYAIAVCAEPRLRADHLPAAVLAGPAQRPRAPRAEAGHPPRAASATSAAALGRRTGHAASERSLAADRDECLRLRQALADCGGHAPSAARRLGMSRATFYRRLKDYGIAPGRAGED</sequence>
<keyword evidence="4" id="KW-0238">DNA-binding</keyword>
<dbReference type="InterPro" id="IPR002078">
    <property type="entry name" value="Sigma_54_int"/>
</dbReference>
<dbReference type="InterPro" id="IPR009057">
    <property type="entry name" value="Homeodomain-like_sf"/>
</dbReference>
<dbReference type="InterPro" id="IPR025662">
    <property type="entry name" value="Sigma_54_int_dom_ATP-bd_1"/>
</dbReference>
<dbReference type="InterPro" id="IPR058031">
    <property type="entry name" value="AAA_lid_NorR"/>
</dbReference>
<name>A0A8B6X740_9BURK</name>
<reference evidence="9" key="2">
    <citation type="journal article" date="2001" name="J. Bacteriol.">
        <title>Regulation of the acetoin catabolic pathway is controlled by sigma L in Bacillus subtilis.</title>
        <authorList>
            <person name="Ali N.O."/>
            <person name="Bignon J."/>
            <person name="Rapoport G."/>
            <person name="Debarbouille M."/>
        </authorList>
    </citation>
    <scope>NUCLEOTIDE SEQUENCE</scope>
</reference>
<protein>
    <submittedName>
        <fullName evidence="9">Sigma-54-dependent Fis family transcriptional regulator</fullName>
    </submittedName>
</protein>
<dbReference type="CDD" id="cd00009">
    <property type="entry name" value="AAA"/>
    <property type="match status" value="1"/>
</dbReference>
<reference evidence="9" key="3">
    <citation type="journal article" date="2020" name="Microbiol. Res.">
        <title>Transcription in the acetoin catabolic pathway is regulated by AcoR and CcpA in Bacillus thuringiensis.</title>
        <authorList>
            <person name="Peng Q."/>
            <person name="Zhao X."/>
            <person name="Wen J."/>
            <person name="Huang M."/>
            <person name="Zhang J."/>
            <person name="Song F."/>
        </authorList>
    </citation>
    <scope>NUCLEOTIDE SEQUENCE</scope>
</reference>
<dbReference type="InterPro" id="IPR025944">
    <property type="entry name" value="Sigma_54_int_dom_CS"/>
</dbReference>
<dbReference type="InterPro" id="IPR003018">
    <property type="entry name" value="GAF"/>
</dbReference>